<dbReference type="GO" id="GO:0000981">
    <property type="term" value="F:DNA-binding transcription factor activity, RNA polymerase II-specific"/>
    <property type="evidence" value="ECO:0007669"/>
    <property type="project" value="TreeGrafter"/>
</dbReference>
<evidence type="ECO:0000256" key="2">
    <source>
        <dbReference type="ARBA" id="ARBA00022737"/>
    </source>
</evidence>
<keyword evidence="3" id="KW-0805">Transcription regulation</keyword>
<keyword evidence="6" id="KW-0371">Homeobox</keyword>
<dbReference type="SMART" id="SM01109">
    <property type="entry name" value="CUT"/>
    <property type="match status" value="1"/>
</dbReference>
<accession>A0A4W3J591</accession>
<keyword evidence="8" id="KW-0539">Nucleus</keyword>
<dbReference type="AlphaFoldDB" id="A0A4W3J591"/>
<reference evidence="10" key="4">
    <citation type="submission" date="2025-08" db="UniProtKB">
        <authorList>
            <consortium name="Ensembl"/>
        </authorList>
    </citation>
    <scope>IDENTIFICATION</scope>
</reference>
<keyword evidence="5" id="KW-0238">DNA-binding</keyword>
<dbReference type="PANTHER" id="PTHR14043">
    <property type="entry name" value="CCAAT DISPLACEMENT PROTEIN-RELATED"/>
    <property type="match status" value="1"/>
</dbReference>
<dbReference type="SUPFAM" id="SSF47413">
    <property type="entry name" value="lambda repressor-like DNA-binding domains"/>
    <property type="match status" value="1"/>
</dbReference>
<feature type="domain" description="CUT" evidence="9">
    <location>
        <begin position="1"/>
        <end position="64"/>
    </location>
</feature>
<evidence type="ECO:0000256" key="4">
    <source>
        <dbReference type="ARBA" id="ARBA00023054"/>
    </source>
</evidence>
<reference evidence="10" key="5">
    <citation type="submission" date="2025-09" db="UniProtKB">
        <authorList>
            <consortium name="Ensembl"/>
        </authorList>
    </citation>
    <scope>IDENTIFICATION</scope>
</reference>
<dbReference type="InterPro" id="IPR003350">
    <property type="entry name" value="CUT_dom"/>
</dbReference>
<evidence type="ECO:0000256" key="7">
    <source>
        <dbReference type="ARBA" id="ARBA00023163"/>
    </source>
</evidence>
<comment type="subcellular location">
    <subcellularLocation>
        <location evidence="1">Nucleus</location>
    </subcellularLocation>
</comment>
<evidence type="ECO:0000256" key="1">
    <source>
        <dbReference type="ARBA" id="ARBA00004123"/>
    </source>
</evidence>
<sequence>MTVEHSAEERHRFLGLSQGSVSDMLSRPKPWSKLTQKGREPFIRMQLWLNGELGQSVLPSQVQQPGQGRSESKK</sequence>
<evidence type="ECO:0000256" key="5">
    <source>
        <dbReference type="ARBA" id="ARBA00023125"/>
    </source>
</evidence>
<evidence type="ECO:0000256" key="8">
    <source>
        <dbReference type="ARBA" id="ARBA00023242"/>
    </source>
</evidence>
<keyword evidence="7" id="KW-0804">Transcription</keyword>
<dbReference type="PANTHER" id="PTHR14043:SF2">
    <property type="entry name" value="HOMEOBOX PROTEIN CUT"/>
    <property type="match status" value="1"/>
</dbReference>
<evidence type="ECO:0000313" key="11">
    <source>
        <dbReference type="Proteomes" id="UP000314986"/>
    </source>
</evidence>
<dbReference type="Pfam" id="PF02376">
    <property type="entry name" value="CUT"/>
    <property type="match status" value="1"/>
</dbReference>
<protein>
    <recommendedName>
        <fullName evidence="9">CUT domain-containing protein</fullName>
    </recommendedName>
</protein>
<dbReference type="Gene3D" id="1.10.260.40">
    <property type="entry name" value="lambda repressor-like DNA-binding domains"/>
    <property type="match status" value="1"/>
</dbReference>
<dbReference type="Proteomes" id="UP000314986">
    <property type="component" value="Unassembled WGS sequence"/>
</dbReference>
<reference evidence="11" key="2">
    <citation type="journal article" date="2007" name="PLoS Biol.">
        <title>Survey sequencing and comparative analysis of the elephant shark (Callorhinchus milii) genome.</title>
        <authorList>
            <person name="Venkatesh B."/>
            <person name="Kirkness E.F."/>
            <person name="Loh Y.H."/>
            <person name="Halpern A.L."/>
            <person name="Lee A.P."/>
            <person name="Johnson J."/>
            <person name="Dandona N."/>
            <person name="Viswanathan L.D."/>
            <person name="Tay A."/>
            <person name="Venter J.C."/>
            <person name="Strausberg R.L."/>
            <person name="Brenner S."/>
        </authorList>
    </citation>
    <scope>NUCLEOTIDE SEQUENCE [LARGE SCALE GENOMIC DNA]</scope>
</reference>
<reference evidence="11" key="1">
    <citation type="journal article" date="2006" name="Science">
        <title>Ancient noncoding elements conserved in the human genome.</title>
        <authorList>
            <person name="Venkatesh B."/>
            <person name="Kirkness E.F."/>
            <person name="Loh Y.H."/>
            <person name="Halpern A.L."/>
            <person name="Lee A.P."/>
            <person name="Johnson J."/>
            <person name="Dandona N."/>
            <person name="Viswanathan L.D."/>
            <person name="Tay A."/>
            <person name="Venter J.C."/>
            <person name="Strausberg R.L."/>
            <person name="Brenner S."/>
        </authorList>
    </citation>
    <scope>NUCLEOTIDE SEQUENCE [LARGE SCALE GENOMIC DNA]</scope>
</reference>
<organism evidence="10 11">
    <name type="scientific">Callorhinchus milii</name>
    <name type="common">Ghost shark</name>
    <dbReference type="NCBI Taxonomy" id="7868"/>
    <lineage>
        <taxon>Eukaryota</taxon>
        <taxon>Metazoa</taxon>
        <taxon>Chordata</taxon>
        <taxon>Craniata</taxon>
        <taxon>Vertebrata</taxon>
        <taxon>Chondrichthyes</taxon>
        <taxon>Holocephali</taxon>
        <taxon>Chimaeriformes</taxon>
        <taxon>Callorhinchidae</taxon>
        <taxon>Callorhinchus</taxon>
    </lineage>
</organism>
<keyword evidence="4" id="KW-0175">Coiled coil</keyword>
<dbReference type="InterPro" id="IPR010982">
    <property type="entry name" value="Lambda_DNA-bd_dom_sf"/>
</dbReference>
<evidence type="ECO:0000313" key="10">
    <source>
        <dbReference type="Ensembl" id="ENSCMIP00000027750.1"/>
    </source>
</evidence>
<dbReference type="GeneTree" id="ENSGT00940000159751"/>
<name>A0A4W3J591_CALMI</name>
<evidence type="ECO:0000256" key="3">
    <source>
        <dbReference type="ARBA" id="ARBA00023015"/>
    </source>
</evidence>
<dbReference type="Ensembl" id="ENSCMIT00000028191.1">
    <property type="protein sequence ID" value="ENSCMIP00000027750.1"/>
    <property type="gene ID" value="ENSCMIG00000012076.1"/>
</dbReference>
<keyword evidence="2" id="KW-0677">Repeat</keyword>
<evidence type="ECO:0000259" key="9">
    <source>
        <dbReference type="PROSITE" id="PS51042"/>
    </source>
</evidence>
<proteinExistence type="predicted"/>
<dbReference type="GO" id="GO:0000977">
    <property type="term" value="F:RNA polymerase II transcription regulatory region sequence-specific DNA binding"/>
    <property type="evidence" value="ECO:0007669"/>
    <property type="project" value="TreeGrafter"/>
</dbReference>
<evidence type="ECO:0000256" key="6">
    <source>
        <dbReference type="ARBA" id="ARBA00023155"/>
    </source>
</evidence>
<keyword evidence="11" id="KW-1185">Reference proteome</keyword>
<dbReference type="PROSITE" id="PS51042">
    <property type="entry name" value="CUT"/>
    <property type="match status" value="1"/>
</dbReference>
<reference evidence="11" key="3">
    <citation type="journal article" date="2014" name="Nature">
        <title>Elephant shark genome provides unique insights into gnathostome evolution.</title>
        <authorList>
            <consortium name="International Elephant Shark Genome Sequencing Consortium"/>
            <person name="Venkatesh B."/>
            <person name="Lee A.P."/>
            <person name="Ravi V."/>
            <person name="Maurya A.K."/>
            <person name="Lian M.M."/>
            <person name="Swann J.B."/>
            <person name="Ohta Y."/>
            <person name="Flajnik M.F."/>
            <person name="Sutoh Y."/>
            <person name="Kasahara M."/>
            <person name="Hoon S."/>
            <person name="Gangu V."/>
            <person name="Roy S.W."/>
            <person name="Irimia M."/>
            <person name="Korzh V."/>
            <person name="Kondrychyn I."/>
            <person name="Lim Z.W."/>
            <person name="Tay B.H."/>
            <person name="Tohari S."/>
            <person name="Kong K.W."/>
            <person name="Ho S."/>
            <person name="Lorente-Galdos B."/>
            <person name="Quilez J."/>
            <person name="Marques-Bonet T."/>
            <person name="Raney B.J."/>
            <person name="Ingham P.W."/>
            <person name="Tay A."/>
            <person name="Hillier L.W."/>
            <person name="Minx P."/>
            <person name="Boehm T."/>
            <person name="Wilson R.K."/>
            <person name="Brenner S."/>
            <person name="Warren W.C."/>
        </authorList>
    </citation>
    <scope>NUCLEOTIDE SEQUENCE [LARGE SCALE GENOMIC DNA]</scope>
</reference>
<dbReference type="GO" id="GO:0005634">
    <property type="term" value="C:nucleus"/>
    <property type="evidence" value="ECO:0007669"/>
    <property type="project" value="UniProtKB-SubCell"/>
</dbReference>